<sequence>MHELTARSDSGGPGVWRREPDHQLTFAGQAASIGVLRDWVAQHLRMGGFGYPEALTEALLLCASELGTNAVRHSRSGLPGGVFTASLWQAVEGVCLEVRDMGPRPGVRSAPHIASGAALGVEAESGRGLGFVSALCGGRMGGTVPPHPRGHTVWCELVAGGAEGGSAASGEGGGV</sequence>
<protein>
    <submittedName>
        <fullName evidence="3">ATP-binding protein</fullName>
    </submittedName>
</protein>
<gene>
    <name evidence="3" type="ORF">O4J56_17005</name>
</gene>
<dbReference type="InterPro" id="IPR003594">
    <property type="entry name" value="HATPase_dom"/>
</dbReference>
<name>A0ABT4U5W2_9ACTN</name>
<proteinExistence type="predicted"/>
<dbReference type="Gene3D" id="3.30.565.10">
    <property type="entry name" value="Histidine kinase-like ATPase, C-terminal domain"/>
    <property type="match status" value="1"/>
</dbReference>
<comment type="caution">
    <text evidence="3">The sequence shown here is derived from an EMBL/GenBank/DDBJ whole genome shotgun (WGS) entry which is preliminary data.</text>
</comment>
<evidence type="ECO:0000256" key="1">
    <source>
        <dbReference type="ARBA" id="ARBA00022527"/>
    </source>
</evidence>
<keyword evidence="3" id="KW-0067">ATP-binding</keyword>
<keyword evidence="1" id="KW-0418">Kinase</keyword>
<dbReference type="RefSeq" id="WP_270686881.1">
    <property type="nucleotide sequence ID" value="NZ_JAQFWQ010000048.1"/>
</dbReference>
<organism evidence="3 4">
    <name type="scientific">Nocardiopsis endophytica</name>
    <dbReference type="NCBI Taxonomy" id="3018445"/>
    <lineage>
        <taxon>Bacteria</taxon>
        <taxon>Bacillati</taxon>
        <taxon>Actinomycetota</taxon>
        <taxon>Actinomycetes</taxon>
        <taxon>Streptosporangiales</taxon>
        <taxon>Nocardiopsidaceae</taxon>
        <taxon>Nocardiopsis</taxon>
    </lineage>
</organism>
<dbReference type="Pfam" id="PF13581">
    <property type="entry name" value="HATPase_c_2"/>
    <property type="match status" value="1"/>
</dbReference>
<dbReference type="PANTHER" id="PTHR35526:SF3">
    <property type="entry name" value="ANTI-SIGMA-F FACTOR RSBW"/>
    <property type="match status" value="1"/>
</dbReference>
<feature type="domain" description="Histidine kinase/HSP90-like ATPase" evidence="2">
    <location>
        <begin position="29"/>
        <end position="135"/>
    </location>
</feature>
<keyword evidence="4" id="KW-1185">Reference proteome</keyword>
<dbReference type="Proteomes" id="UP001527866">
    <property type="component" value="Unassembled WGS sequence"/>
</dbReference>
<dbReference type="CDD" id="cd16936">
    <property type="entry name" value="HATPase_RsbW-like"/>
    <property type="match status" value="1"/>
</dbReference>
<keyword evidence="3" id="KW-0547">Nucleotide-binding</keyword>
<evidence type="ECO:0000313" key="3">
    <source>
        <dbReference type="EMBL" id="MDA2812343.1"/>
    </source>
</evidence>
<accession>A0ABT4U5W2</accession>
<dbReference type="PANTHER" id="PTHR35526">
    <property type="entry name" value="ANTI-SIGMA-F FACTOR RSBW-RELATED"/>
    <property type="match status" value="1"/>
</dbReference>
<dbReference type="SUPFAM" id="SSF55874">
    <property type="entry name" value="ATPase domain of HSP90 chaperone/DNA topoisomerase II/histidine kinase"/>
    <property type="match status" value="1"/>
</dbReference>
<keyword evidence="1" id="KW-0723">Serine/threonine-protein kinase</keyword>
<evidence type="ECO:0000259" key="2">
    <source>
        <dbReference type="Pfam" id="PF13581"/>
    </source>
</evidence>
<dbReference type="GO" id="GO:0005524">
    <property type="term" value="F:ATP binding"/>
    <property type="evidence" value="ECO:0007669"/>
    <property type="project" value="UniProtKB-KW"/>
</dbReference>
<dbReference type="EMBL" id="JAQFWQ010000048">
    <property type="protein sequence ID" value="MDA2812343.1"/>
    <property type="molecule type" value="Genomic_DNA"/>
</dbReference>
<dbReference type="InterPro" id="IPR036890">
    <property type="entry name" value="HATPase_C_sf"/>
</dbReference>
<reference evidence="3 4" key="1">
    <citation type="submission" date="2023-01" db="EMBL/GenBank/DDBJ databases">
        <title>Draft genome sequence of Nocardiopsis sp. RSe5-2 isolated from halophytes.</title>
        <authorList>
            <person name="Duangmal K."/>
            <person name="Chantavorakit T."/>
        </authorList>
    </citation>
    <scope>NUCLEOTIDE SEQUENCE [LARGE SCALE GENOMIC DNA]</scope>
    <source>
        <strain evidence="3 4">RSe5-2</strain>
    </source>
</reference>
<dbReference type="InterPro" id="IPR050267">
    <property type="entry name" value="Anti-sigma-factor_SerPK"/>
</dbReference>
<evidence type="ECO:0000313" key="4">
    <source>
        <dbReference type="Proteomes" id="UP001527866"/>
    </source>
</evidence>
<keyword evidence="1" id="KW-0808">Transferase</keyword>